<keyword evidence="3" id="KW-0812">Transmembrane</keyword>
<protein>
    <submittedName>
        <fullName evidence="5">Putative cysteine protease</fullName>
    </submittedName>
</protein>
<keyword evidence="2" id="KW-0865">Zymogen</keyword>
<keyword evidence="5" id="KW-0645">Protease</keyword>
<dbReference type="InterPro" id="IPR000668">
    <property type="entry name" value="Peptidase_C1A_C"/>
</dbReference>
<name>A0A835Z8B2_9STRA</name>
<evidence type="ECO:0000313" key="6">
    <source>
        <dbReference type="Proteomes" id="UP000664859"/>
    </source>
</evidence>
<dbReference type="OrthoDB" id="190265at2759"/>
<evidence type="ECO:0000256" key="3">
    <source>
        <dbReference type="SAM" id="Phobius"/>
    </source>
</evidence>
<dbReference type="GO" id="GO:0006508">
    <property type="term" value="P:proteolysis"/>
    <property type="evidence" value="ECO:0007669"/>
    <property type="project" value="UniProtKB-KW"/>
</dbReference>
<dbReference type="PANTHER" id="PTHR12411">
    <property type="entry name" value="CYSTEINE PROTEASE FAMILY C1-RELATED"/>
    <property type="match status" value="1"/>
</dbReference>
<reference evidence="5" key="1">
    <citation type="submission" date="2021-02" db="EMBL/GenBank/DDBJ databases">
        <title>First Annotated Genome of the Yellow-green Alga Tribonema minus.</title>
        <authorList>
            <person name="Mahan K.M."/>
        </authorList>
    </citation>
    <scope>NUCLEOTIDE SEQUENCE</scope>
    <source>
        <strain evidence="5">UTEX B ZZ1240</strain>
    </source>
</reference>
<gene>
    <name evidence="5" type="ORF">JKP88DRAFT_161654</name>
</gene>
<dbReference type="InterPro" id="IPR025660">
    <property type="entry name" value="Pept_his_AS"/>
</dbReference>
<dbReference type="InterPro" id="IPR013128">
    <property type="entry name" value="Peptidase_C1A"/>
</dbReference>
<sequence length="336" mass="37083">MGARTIAVAAVVGVCLGVLLTLLYINRRRIYTAVAAAAPDDLPTYFKWKERFLVPVRNQKGCAACWALSVCDMMSDTINLRSGGQWGRNHLSPQYLISCWSGHEGCNTGGSPEGTYDLPQLTDAGIPLEEEFPYVATDTAPCKAITEGVLRVRTVKNTGRDLCIDPATVPENVRQQVIDANIVRMKKALLNGPIVGTLRVHEDLYKYDGLAIYQVTPGSRQIGYHAVEVVGWANEEVNFAEPGFDDAYWVVRSSWGDNWGARGIRYGFAYVKMGCNEADIESRASVCEVEMPESVKDAIAATDIDTMRYTSYTQYVEDPERSHFVGAMVKNHAHAT</sequence>
<dbReference type="Proteomes" id="UP000664859">
    <property type="component" value="Unassembled WGS sequence"/>
</dbReference>
<accession>A0A835Z8B2</accession>
<evidence type="ECO:0000313" key="5">
    <source>
        <dbReference type="EMBL" id="KAG5187492.1"/>
    </source>
</evidence>
<evidence type="ECO:0000256" key="2">
    <source>
        <dbReference type="ARBA" id="ARBA00023145"/>
    </source>
</evidence>
<dbReference type="SUPFAM" id="SSF54001">
    <property type="entry name" value="Cysteine proteinases"/>
    <property type="match status" value="1"/>
</dbReference>
<keyword evidence="5" id="KW-0378">Hydrolase</keyword>
<comment type="caution">
    <text evidence="5">The sequence shown here is derived from an EMBL/GenBank/DDBJ whole genome shotgun (WGS) entry which is preliminary data.</text>
</comment>
<dbReference type="GO" id="GO:0008234">
    <property type="term" value="F:cysteine-type peptidase activity"/>
    <property type="evidence" value="ECO:0007669"/>
    <property type="project" value="InterPro"/>
</dbReference>
<dbReference type="PROSITE" id="PS00639">
    <property type="entry name" value="THIOL_PROTEASE_HIS"/>
    <property type="match status" value="1"/>
</dbReference>
<dbReference type="EMBL" id="JAFCMP010000090">
    <property type="protein sequence ID" value="KAG5187492.1"/>
    <property type="molecule type" value="Genomic_DNA"/>
</dbReference>
<feature type="domain" description="Peptidase C1A papain C-terminal" evidence="4">
    <location>
        <begin position="42"/>
        <end position="288"/>
    </location>
</feature>
<dbReference type="Gene3D" id="3.90.70.10">
    <property type="entry name" value="Cysteine proteinases"/>
    <property type="match status" value="1"/>
</dbReference>
<dbReference type="Pfam" id="PF00112">
    <property type="entry name" value="Peptidase_C1"/>
    <property type="match status" value="1"/>
</dbReference>
<dbReference type="InterPro" id="IPR038765">
    <property type="entry name" value="Papain-like_cys_pep_sf"/>
</dbReference>
<organism evidence="5 6">
    <name type="scientific">Tribonema minus</name>
    <dbReference type="NCBI Taxonomy" id="303371"/>
    <lineage>
        <taxon>Eukaryota</taxon>
        <taxon>Sar</taxon>
        <taxon>Stramenopiles</taxon>
        <taxon>Ochrophyta</taxon>
        <taxon>PX clade</taxon>
        <taxon>Xanthophyceae</taxon>
        <taxon>Tribonematales</taxon>
        <taxon>Tribonemataceae</taxon>
        <taxon>Tribonema</taxon>
    </lineage>
</organism>
<keyword evidence="6" id="KW-1185">Reference proteome</keyword>
<evidence type="ECO:0000259" key="4">
    <source>
        <dbReference type="SMART" id="SM00645"/>
    </source>
</evidence>
<proteinExistence type="inferred from homology"/>
<comment type="similarity">
    <text evidence="1">Belongs to the peptidase C1 family.</text>
</comment>
<dbReference type="AlphaFoldDB" id="A0A835Z8B2"/>
<evidence type="ECO:0000256" key="1">
    <source>
        <dbReference type="ARBA" id="ARBA00008455"/>
    </source>
</evidence>
<keyword evidence="3" id="KW-0472">Membrane</keyword>
<keyword evidence="3" id="KW-1133">Transmembrane helix</keyword>
<feature type="transmembrane region" description="Helical" evidence="3">
    <location>
        <begin position="6"/>
        <end position="25"/>
    </location>
</feature>
<dbReference type="SMART" id="SM00645">
    <property type="entry name" value="Pept_C1"/>
    <property type="match status" value="1"/>
</dbReference>